<evidence type="ECO:0000313" key="3">
    <source>
        <dbReference type="Proteomes" id="UP000276741"/>
    </source>
</evidence>
<dbReference type="KEGG" id="sacd:HS1genome_1343"/>
<dbReference type="RefSeq" id="WP_126450145.1">
    <property type="nucleotide sequence ID" value="NZ_AP018553.1"/>
</dbReference>
<name>A0A348B452_9CREN</name>
<reference evidence="1" key="3">
    <citation type="journal article" date="2019" name="BMC Res. Notes">
        <title>Complete genome sequence of the Sulfodiicoccus acidiphilus strain HS-1T, the first crenarchaeon that lacks polB3, isolated from an acidic hot spring in Ohwaku-dani, Hakone, Japan.</title>
        <authorList>
            <person name="Sakai H.D."/>
            <person name="Kurosawa N."/>
        </authorList>
    </citation>
    <scope>NUCLEOTIDE SEQUENCE</scope>
    <source>
        <strain evidence="1">HS-1</strain>
    </source>
</reference>
<sequence length="118" mass="13452">MKIAVVYDKEKTLKPLDGGEVLAIIDDEKKVVEQYENPGYQMSKEASMEAILDLGAEAIVVKERFLCPGSYAMSVGRLKYIPSKFDRLNEILDHLEELKKSAAEELEPEMYAEDYEEM</sequence>
<gene>
    <name evidence="2" type="ORF">GCM10007116_02120</name>
    <name evidence="1" type="ORF">HS1genome_1343</name>
</gene>
<reference evidence="2" key="1">
    <citation type="journal article" date="2014" name="Int. J. Syst. Evol. Microbiol.">
        <title>Complete genome sequence of Corynebacterium casei LMG S-19264T (=DSM 44701T), isolated from a smear-ripened cheese.</title>
        <authorList>
            <consortium name="US DOE Joint Genome Institute (JGI-PGF)"/>
            <person name="Walter F."/>
            <person name="Albersmeier A."/>
            <person name="Kalinowski J."/>
            <person name="Ruckert C."/>
        </authorList>
    </citation>
    <scope>NUCLEOTIDE SEQUENCE</scope>
    <source>
        <strain evidence="2">JCM 31740</strain>
    </source>
</reference>
<proteinExistence type="predicted"/>
<protein>
    <recommendedName>
        <fullName evidence="4">Dinitrogenase iron-molybdenum cofactor biosynthesis domain-containing protein</fullName>
    </recommendedName>
</protein>
<dbReference type="AlphaFoldDB" id="A0A348B452"/>
<organism evidence="1 3">
    <name type="scientific">Sulfodiicoccus acidiphilus</name>
    <dbReference type="NCBI Taxonomy" id="1670455"/>
    <lineage>
        <taxon>Archaea</taxon>
        <taxon>Thermoproteota</taxon>
        <taxon>Thermoprotei</taxon>
        <taxon>Sulfolobales</taxon>
        <taxon>Sulfolobaceae</taxon>
        <taxon>Sulfodiicoccus</taxon>
    </lineage>
</organism>
<dbReference type="EMBL" id="AP018553">
    <property type="protein sequence ID" value="BBD72954.1"/>
    <property type="molecule type" value="Genomic_DNA"/>
</dbReference>
<reference evidence="2" key="4">
    <citation type="submission" date="2020-09" db="EMBL/GenBank/DDBJ databases">
        <authorList>
            <person name="Sun Q."/>
            <person name="Ohkuma M."/>
        </authorList>
    </citation>
    <scope>NUCLEOTIDE SEQUENCE</scope>
    <source>
        <strain evidence="2">JCM 31740</strain>
    </source>
</reference>
<accession>A0A348B452</accession>
<keyword evidence="3" id="KW-1185">Reference proteome</keyword>
<reference evidence="3" key="2">
    <citation type="submission" date="2018-04" db="EMBL/GenBank/DDBJ databases">
        <title>Complete genome sequence of Sulfodiicoccus acidiphilus strain HS-1.</title>
        <authorList>
            <person name="Sakai H.D."/>
            <person name="Kurosawa N."/>
        </authorList>
    </citation>
    <scope>NUCLEOTIDE SEQUENCE [LARGE SCALE GENOMIC DNA]</scope>
    <source>
        <strain evidence="3">HS-1</strain>
    </source>
</reference>
<evidence type="ECO:0008006" key="4">
    <source>
        <dbReference type="Google" id="ProtNLM"/>
    </source>
</evidence>
<dbReference type="OrthoDB" id="55683at2157"/>
<dbReference type="GeneID" id="38666858"/>
<dbReference type="EMBL" id="BMQS01000002">
    <property type="protein sequence ID" value="GGT87752.1"/>
    <property type="molecule type" value="Genomic_DNA"/>
</dbReference>
<evidence type="ECO:0000313" key="1">
    <source>
        <dbReference type="EMBL" id="BBD72954.1"/>
    </source>
</evidence>
<evidence type="ECO:0000313" key="2">
    <source>
        <dbReference type="EMBL" id="GGT87752.1"/>
    </source>
</evidence>
<dbReference type="Proteomes" id="UP000616143">
    <property type="component" value="Unassembled WGS sequence"/>
</dbReference>
<dbReference type="Proteomes" id="UP000276741">
    <property type="component" value="Chromosome"/>
</dbReference>